<keyword evidence="3" id="KW-0653">Protein transport</keyword>
<dbReference type="PANTHER" id="PTHR12811:SF0">
    <property type="entry name" value="VACUOLAR PROTEIN SORTING-ASSOCIATED PROTEIN 16 HOMOLOG"/>
    <property type="match status" value="1"/>
</dbReference>
<dbReference type="GO" id="GO:0003779">
    <property type="term" value="F:actin binding"/>
    <property type="evidence" value="ECO:0007669"/>
    <property type="project" value="TreeGrafter"/>
</dbReference>
<dbReference type="Pfam" id="PF04841">
    <property type="entry name" value="Vps16_N"/>
    <property type="match status" value="1"/>
</dbReference>
<dbReference type="GO" id="GO:0005765">
    <property type="term" value="C:lysosomal membrane"/>
    <property type="evidence" value="ECO:0007669"/>
    <property type="project" value="UniProtKB-SubCell"/>
</dbReference>
<evidence type="ECO:0000256" key="2">
    <source>
        <dbReference type="ARBA" id="ARBA00017947"/>
    </source>
</evidence>
<protein>
    <recommendedName>
        <fullName evidence="2 3">Vacuolar protein sorting-associated protein 16 homolog</fullName>
    </recommendedName>
</protein>
<name>A0A1B6KXY6_9HEMI</name>
<keyword evidence="3" id="KW-0967">Endosome</keyword>
<dbReference type="PANTHER" id="PTHR12811">
    <property type="entry name" value="VACUOLAR PROTEIN SORTING VPS16"/>
    <property type="match status" value="1"/>
</dbReference>
<comment type="function">
    <text evidence="3">Plays a role in vesicle-mediated protein trafficking to lysosomal compartments including the endocytic membrane transport and autophagic pathways. Believed to act as a core component of the putative HOPS and CORVET endosomal tethering complexes.</text>
</comment>
<evidence type="ECO:0000259" key="5">
    <source>
        <dbReference type="Pfam" id="PF04841"/>
    </source>
</evidence>
<reference evidence="6" key="1">
    <citation type="submission" date="2015-11" db="EMBL/GenBank/DDBJ databases">
        <title>De novo transcriptome assembly of four potential Pierce s Disease insect vectors from Arizona vineyards.</title>
        <authorList>
            <person name="Tassone E.E."/>
        </authorList>
    </citation>
    <scope>NUCLEOTIDE SEQUENCE</scope>
</reference>
<evidence type="ECO:0000256" key="3">
    <source>
        <dbReference type="PIRNR" id="PIRNR007949"/>
    </source>
</evidence>
<dbReference type="InterPro" id="IPR006926">
    <property type="entry name" value="Vps16_N"/>
</dbReference>
<dbReference type="Gene3D" id="1.10.150.780">
    <property type="entry name" value="Vps16, C-terminal region"/>
    <property type="match status" value="1"/>
</dbReference>
<comment type="subcellular location">
    <subcellularLocation>
        <location evidence="3">Late endosome membrane</location>
        <topology evidence="3">Peripheral membrane protein</topology>
        <orientation evidence="3">Cytoplasmic side</orientation>
    </subcellularLocation>
    <subcellularLocation>
        <location evidence="3">Lysosome membrane</location>
        <topology evidence="3">Peripheral membrane protein</topology>
        <orientation evidence="3">Cytoplasmic side</orientation>
    </subcellularLocation>
    <text evidence="3">Cytoplasmic, peripheral membrane protein associated with late endosomes/lysosomes.</text>
</comment>
<sequence>MTALLIADWYPSSKGGYYRKFEVYSMSWQREVSLESSILTCAPNGGPIAVMRDRSKLVKIQGSGKPVIAIFSSSGRLISTFVWNSGNVLQLGWSTTEELLCVQGDGAVLVYDMFANYQRTFSMGKDVQDTRVLMAEIFESAIGTGVAVLTSAFRVFIVNNYKEPKTRLLSEVVGIQQAPSAWAVVCEERHTRVLMALGPELFSLSESESRATLQPVDLGDDSSVVVRMAVSSSYQCVALLTDRGRLWLGTADLRNNYRLVDVRLFTINQMAWCGEQGVVLNCESSLEVIPCREDNLSFLQDPPSHLVQEKDCLRVVSGGTHEIIQRVPQVVVDIFRINSTSPGSYLLEASKQFQKKSHRANEYIHLVKPKLSIAVGQCIEAAGHEFDASVQKMLMKAAQFGKDFLPEQCPDAYVRMCRLLRVLNAVRDPKIGIPITYTQLQLLAIQMLLDMLVRRRQYFLAIQSVNYLHIPDSSSHILTHWASYKVKQLRLDSDQIAREIAEKLGRTAGVSYTNIAKEAISNGRTELAIKLLDYEPRATLQVPLLLGLGKVEVALVKAIESGNTDLVYTVLIHLHENMQLGNFEMKIRQFPLAQALYLKYCKEHNRERLRTIYMQEDDHSAQAACFIQDAYNPQNSTTREASLVAASEKFKIIKSDLHASLCEEQLKLLKYQRTLEEKFHQEFVNGSLQDTLVGLLSLGEIKLADKLRAEYKVPDRRYWWLRIENLAEQNKFGDLEAFSKSKKSPIGYEPFVDVCLKHNRQSEALKYMPKVREELKEKYISKLGKAS</sequence>
<dbReference type="EMBL" id="GEBQ01023670">
    <property type="protein sequence ID" value="JAT16307.1"/>
    <property type="molecule type" value="Transcribed_RNA"/>
</dbReference>
<feature type="domain" description="Vps16 N-terminal" evidence="5">
    <location>
        <begin position="7"/>
        <end position="415"/>
    </location>
</feature>
<dbReference type="GO" id="GO:0006886">
    <property type="term" value="P:intracellular protein transport"/>
    <property type="evidence" value="ECO:0007669"/>
    <property type="project" value="InterPro"/>
</dbReference>
<dbReference type="InterPro" id="IPR006925">
    <property type="entry name" value="Vps16_C"/>
</dbReference>
<keyword evidence="3" id="KW-0813">Transport</keyword>
<gene>
    <name evidence="6" type="ORF">g.21352</name>
</gene>
<dbReference type="Pfam" id="PF04840">
    <property type="entry name" value="Vps16_C"/>
    <property type="match status" value="1"/>
</dbReference>
<organism evidence="6">
    <name type="scientific">Graphocephala atropunctata</name>
    <dbReference type="NCBI Taxonomy" id="36148"/>
    <lineage>
        <taxon>Eukaryota</taxon>
        <taxon>Metazoa</taxon>
        <taxon>Ecdysozoa</taxon>
        <taxon>Arthropoda</taxon>
        <taxon>Hexapoda</taxon>
        <taxon>Insecta</taxon>
        <taxon>Pterygota</taxon>
        <taxon>Neoptera</taxon>
        <taxon>Paraneoptera</taxon>
        <taxon>Hemiptera</taxon>
        <taxon>Auchenorrhyncha</taxon>
        <taxon>Membracoidea</taxon>
        <taxon>Cicadellidae</taxon>
        <taxon>Cicadellinae</taxon>
        <taxon>Cicadellini</taxon>
        <taxon>Graphocephala</taxon>
    </lineage>
</organism>
<dbReference type="GO" id="GO:0030897">
    <property type="term" value="C:HOPS complex"/>
    <property type="evidence" value="ECO:0007669"/>
    <property type="project" value="UniProtKB-UniRule"/>
</dbReference>
<dbReference type="GO" id="GO:0042144">
    <property type="term" value="P:vacuole fusion, non-autophagic"/>
    <property type="evidence" value="ECO:0007669"/>
    <property type="project" value="TreeGrafter"/>
</dbReference>
<dbReference type="AlphaFoldDB" id="A0A1B6KXY6"/>
<dbReference type="GO" id="GO:0031902">
    <property type="term" value="C:late endosome membrane"/>
    <property type="evidence" value="ECO:0007669"/>
    <property type="project" value="UniProtKB-SubCell"/>
</dbReference>
<dbReference type="GO" id="GO:0016197">
    <property type="term" value="P:endosomal transport"/>
    <property type="evidence" value="ECO:0007669"/>
    <property type="project" value="TreeGrafter"/>
</dbReference>
<evidence type="ECO:0000313" key="6">
    <source>
        <dbReference type="EMBL" id="JAT16307.1"/>
    </source>
</evidence>
<feature type="domain" description="Vps16 C-terminal" evidence="4">
    <location>
        <begin position="510"/>
        <end position="778"/>
    </location>
</feature>
<evidence type="ECO:0000256" key="1">
    <source>
        <dbReference type="ARBA" id="ARBA00009250"/>
    </source>
</evidence>
<dbReference type="InterPro" id="IPR038132">
    <property type="entry name" value="Vps16_C_sf"/>
</dbReference>
<accession>A0A1B6KXY6</accession>
<proteinExistence type="inferred from homology"/>
<keyword evidence="3" id="KW-0472">Membrane</keyword>
<dbReference type="PIRSF" id="PIRSF007949">
    <property type="entry name" value="VPS16"/>
    <property type="match status" value="1"/>
</dbReference>
<keyword evidence="3" id="KW-0458">Lysosome</keyword>
<dbReference type="InterPro" id="IPR016534">
    <property type="entry name" value="VPS16"/>
</dbReference>
<comment type="similarity">
    <text evidence="1 3">Belongs to the VPS16 family.</text>
</comment>
<evidence type="ECO:0000259" key="4">
    <source>
        <dbReference type="Pfam" id="PF04840"/>
    </source>
</evidence>
<dbReference type="GO" id="GO:0033263">
    <property type="term" value="C:CORVET complex"/>
    <property type="evidence" value="ECO:0007669"/>
    <property type="project" value="UniProtKB-UniRule"/>
</dbReference>